<dbReference type="GO" id="GO:0016787">
    <property type="term" value="F:hydrolase activity"/>
    <property type="evidence" value="ECO:0007669"/>
    <property type="project" value="UniProtKB-KW"/>
</dbReference>
<dbReference type="InterPro" id="IPR001559">
    <property type="entry name" value="Phosphotriesterase"/>
</dbReference>
<evidence type="ECO:0000256" key="2">
    <source>
        <dbReference type="ARBA" id="ARBA00022801"/>
    </source>
</evidence>
<sequence length="199" mass="21564">MNNIDDLRLTDEEVAIEEAMIYRKAGGDTIVEVSSVGLFRDPQGLARISRATGLNIIMGSGYYVGASHPPELAAKSEEEIAEEIVRDIVEGVGDTGIRAGIIGEIGCTIPLLEEEKKVLRASAKAQQLTGAAISVHPSSRDDLVLEIIEVLFEAGADLHHTIICHVNYFGFHMETLCKLIDAGCYIEIDNFGRPAVPYP</sequence>
<name>X1HN29_9ZZZZ</name>
<organism evidence="3">
    <name type="scientific">marine sediment metagenome</name>
    <dbReference type="NCBI Taxonomy" id="412755"/>
    <lineage>
        <taxon>unclassified sequences</taxon>
        <taxon>metagenomes</taxon>
        <taxon>ecological metagenomes</taxon>
    </lineage>
</organism>
<dbReference type="PANTHER" id="PTHR10819">
    <property type="entry name" value="PHOSPHOTRIESTERASE-RELATED"/>
    <property type="match status" value="1"/>
</dbReference>
<accession>X1HN29</accession>
<gene>
    <name evidence="3" type="ORF">S03H2_15059</name>
</gene>
<protein>
    <recommendedName>
        <fullName evidence="4">Phosphotriesterase-related protein</fullName>
    </recommendedName>
</protein>
<dbReference type="PROSITE" id="PS51347">
    <property type="entry name" value="PHOSPHOTRIESTERASE_2"/>
    <property type="match status" value="1"/>
</dbReference>
<dbReference type="InterPro" id="IPR032466">
    <property type="entry name" value="Metal_Hydrolase"/>
</dbReference>
<proteinExistence type="predicted"/>
<evidence type="ECO:0000313" key="3">
    <source>
        <dbReference type="EMBL" id="GAH46708.1"/>
    </source>
</evidence>
<dbReference type="AlphaFoldDB" id="X1HN29"/>
<keyword evidence="1" id="KW-0479">Metal-binding</keyword>
<dbReference type="Pfam" id="PF02126">
    <property type="entry name" value="PTE"/>
    <property type="match status" value="1"/>
</dbReference>
<reference evidence="3" key="1">
    <citation type="journal article" date="2014" name="Front. Microbiol.">
        <title>High frequency of phylogenetically diverse reductive dehalogenase-homologous genes in deep subseafloor sedimentary metagenomes.</title>
        <authorList>
            <person name="Kawai M."/>
            <person name="Futagami T."/>
            <person name="Toyoda A."/>
            <person name="Takaki Y."/>
            <person name="Nishi S."/>
            <person name="Hori S."/>
            <person name="Arai W."/>
            <person name="Tsubouchi T."/>
            <person name="Morono Y."/>
            <person name="Uchiyama I."/>
            <person name="Ito T."/>
            <person name="Fujiyama A."/>
            <person name="Inagaki F."/>
            <person name="Takami H."/>
        </authorList>
    </citation>
    <scope>NUCLEOTIDE SEQUENCE</scope>
    <source>
        <strain evidence="3">Expedition CK06-06</strain>
    </source>
</reference>
<dbReference type="SUPFAM" id="SSF51556">
    <property type="entry name" value="Metallo-dependent hydrolases"/>
    <property type="match status" value="1"/>
</dbReference>
<dbReference type="Gene3D" id="3.20.20.140">
    <property type="entry name" value="Metal-dependent hydrolases"/>
    <property type="match status" value="1"/>
</dbReference>
<dbReference type="GO" id="GO:0008270">
    <property type="term" value="F:zinc ion binding"/>
    <property type="evidence" value="ECO:0007669"/>
    <property type="project" value="InterPro"/>
</dbReference>
<evidence type="ECO:0000256" key="1">
    <source>
        <dbReference type="ARBA" id="ARBA00022723"/>
    </source>
</evidence>
<feature type="non-terminal residue" evidence="3">
    <location>
        <position position="199"/>
    </location>
</feature>
<dbReference type="EMBL" id="BARU01007643">
    <property type="protein sequence ID" value="GAH46708.1"/>
    <property type="molecule type" value="Genomic_DNA"/>
</dbReference>
<comment type="caution">
    <text evidence="3">The sequence shown here is derived from an EMBL/GenBank/DDBJ whole genome shotgun (WGS) entry which is preliminary data.</text>
</comment>
<dbReference type="PANTHER" id="PTHR10819:SF3">
    <property type="entry name" value="PHOSPHOTRIESTERASE-RELATED PROTEIN"/>
    <property type="match status" value="1"/>
</dbReference>
<keyword evidence="2" id="KW-0378">Hydrolase</keyword>
<evidence type="ECO:0008006" key="4">
    <source>
        <dbReference type="Google" id="ProtNLM"/>
    </source>
</evidence>